<dbReference type="Gene3D" id="1.10.3720.10">
    <property type="entry name" value="MetI-like"/>
    <property type="match status" value="1"/>
</dbReference>
<dbReference type="InterPro" id="IPR035906">
    <property type="entry name" value="MetI-like_sf"/>
</dbReference>
<evidence type="ECO:0000256" key="5">
    <source>
        <dbReference type="ARBA" id="ARBA00022989"/>
    </source>
</evidence>
<evidence type="ECO:0000256" key="3">
    <source>
        <dbReference type="ARBA" id="ARBA00022475"/>
    </source>
</evidence>
<feature type="domain" description="ABC transmembrane type-1" evidence="8">
    <location>
        <begin position="57"/>
        <end position="248"/>
    </location>
</feature>
<dbReference type="Proteomes" id="UP000065151">
    <property type="component" value="Chromosome"/>
</dbReference>
<feature type="transmembrane region" description="Helical" evidence="7">
    <location>
        <begin position="92"/>
        <end position="113"/>
    </location>
</feature>
<keyword evidence="4 7" id="KW-0812">Transmembrane</keyword>
<dbReference type="SUPFAM" id="SSF161098">
    <property type="entry name" value="MetI-like"/>
    <property type="match status" value="1"/>
</dbReference>
<evidence type="ECO:0000256" key="4">
    <source>
        <dbReference type="ARBA" id="ARBA00022692"/>
    </source>
</evidence>
<evidence type="ECO:0000256" key="1">
    <source>
        <dbReference type="ARBA" id="ARBA00004651"/>
    </source>
</evidence>
<keyword evidence="5 7" id="KW-1133">Transmembrane helix</keyword>
<feature type="transmembrane region" description="Helical" evidence="7">
    <location>
        <begin position="56"/>
        <end position="80"/>
    </location>
</feature>
<dbReference type="GO" id="GO:0005886">
    <property type="term" value="C:plasma membrane"/>
    <property type="evidence" value="ECO:0007669"/>
    <property type="project" value="UniProtKB-SubCell"/>
</dbReference>
<protein>
    <submittedName>
        <fullName evidence="9">Sugar ABC transporter permease</fullName>
    </submittedName>
</protein>
<dbReference type="Pfam" id="PF00528">
    <property type="entry name" value="BPD_transp_1"/>
    <property type="match status" value="1"/>
</dbReference>
<evidence type="ECO:0000256" key="6">
    <source>
        <dbReference type="ARBA" id="ARBA00023136"/>
    </source>
</evidence>
<accession>A0A0U3QSC1</accession>
<name>A0A0U3QSC1_9MICC</name>
<dbReference type="PANTHER" id="PTHR43744">
    <property type="entry name" value="ABC TRANSPORTER PERMEASE PROTEIN MG189-RELATED-RELATED"/>
    <property type="match status" value="1"/>
</dbReference>
<dbReference type="PANTHER" id="PTHR43744:SF12">
    <property type="entry name" value="ABC TRANSPORTER PERMEASE PROTEIN MG189-RELATED"/>
    <property type="match status" value="1"/>
</dbReference>
<dbReference type="AlphaFoldDB" id="A0A0U3QSC1"/>
<dbReference type="EMBL" id="CP013747">
    <property type="protein sequence ID" value="ALV39772.1"/>
    <property type="molecule type" value="Genomic_DNA"/>
</dbReference>
<sequence length="262" mass="28506">MFEVRTWYTRGALQLVLTLMVVPFAFPLIAMVQGSLAGSGWGNYATVLSLGLLPRFFINSILVSVAVLALVLVCTLTAAFGFSKLHIRGKELFFWMLLGALTLPEVVLLAPLFATVTAAGAYNSLWAVIVPAAALQIPFSVLLARNFVDGIPNELIEAARVDGANTWQAFRHIIMPLTRPIVAAIVVLVFISSWNGYLLPLLFLQTPEQQTITLVPQYFVGQFNNDQTKVLAAAVLTALPVLIAYISLQKFFERGLAAGALK</sequence>
<evidence type="ECO:0000313" key="10">
    <source>
        <dbReference type="Proteomes" id="UP000065151"/>
    </source>
</evidence>
<evidence type="ECO:0000256" key="2">
    <source>
        <dbReference type="ARBA" id="ARBA00022448"/>
    </source>
</evidence>
<feature type="transmembrane region" description="Helical" evidence="7">
    <location>
        <begin position="12"/>
        <end position="36"/>
    </location>
</feature>
<proteinExistence type="inferred from homology"/>
<comment type="subcellular location">
    <subcellularLocation>
        <location evidence="1 7">Cell membrane</location>
        <topology evidence="1 7">Multi-pass membrane protein</topology>
    </subcellularLocation>
</comment>
<comment type="similarity">
    <text evidence="7">Belongs to the binding-protein-dependent transport system permease family.</text>
</comment>
<dbReference type="CDD" id="cd06261">
    <property type="entry name" value="TM_PBP2"/>
    <property type="match status" value="1"/>
</dbReference>
<keyword evidence="6 7" id="KW-0472">Membrane</keyword>
<dbReference type="STRING" id="121292.AU252_00165"/>
<keyword evidence="2 7" id="KW-0813">Transport</keyword>
<dbReference type="GO" id="GO:0055085">
    <property type="term" value="P:transmembrane transport"/>
    <property type="evidence" value="ECO:0007669"/>
    <property type="project" value="InterPro"/>
</dbReference>
<keyword evidence="3" id="KW-1003">Cell membrane</keyword>
<evidence type="ECO:0000256" key="7">
    <source>
        <dbReference type="RuleBase" id="RU363032"/>
    </source>
</evidence>
<organism evidence="9">
    <name type="scientific">Pseudarthrobacter sulfonivorans</name>
    <dbReference type="NCBI Taxonomy" id="121292"/>
    <lineage>
        <taxon>Bacteria</taxon>
        <taxon>Bacillati</taxon>
        <taxon>Actinomycetota</taxon>
        <taxon>Actinomycetes</taxon>
        <taxon>Micrococcales</taxon>
        <taxon>Micrococcaceae</taxon>
        <taxon>Pseudarthrobacter</taxon>
    </lineage>
</organism>
<dbReference type="PROSITE" id="PS50928">
    <property type="entry name" value="ABC_TM1"/>
    <property type="match status" value="1"/>
</dbReference>
<dbReference type="KEGG" id="psul:AU252_00165"/>
<feature type="transmembrane region" description="Helical" evidence="7">
    <location>
        <begin position="125"/>
        <end position="144"/>
    </location>
</feature>
<dbReference type="InterPro" id="IPR000515">
    <property type="entry name" value="MetI-like"/>
</dbReference>
<evidence type="ECO:0000313" key="9">
    <source>
        <dbReference type="EMBL" id="ALV39772.1"/>
    </source>
</evidence>
<feature type="transmembrane region" description="Helical" evidence="7">
    <location>
        <begin position="181"/>
        <end position="204"/>
    </location>
</feature>
<feature type="transmembrane region" description="Helical" evidence="7">
    <location>
        <begin position="230"/>
        <end position="248"/>
    </location>
</feature>
<dbReference type="RefSeq" id="WP_058928989.1">
    <property type="nucleotide sequence ID" value="NZ_CP013747.1"/>
</dbReference>
<evidence type="ECO:0000259" key="8">
    <source>
        <dbReference type="PROSITE" id="PS50928"/>
    </source>
</evidence>
<gene>
    <name evidence="9" type="ORF">AU252_00165</name>
</gene>
<reference evidence="9 10" key="1">
    <citation type="submission" date="2015-12" db="EMBL/GenBank/DDBJ databases">
        <authorList>
            <person name="Shamseldin A."/>
            <person name="Moawad H."/>
            <person name="Abd El-Rahim W.M."/>
            <person name="Sadowsky M.J."/>
        </authorList>
    </citation>
    <scope>NUCLEOTIDE SEQUENCE [LARGE SCALE GENOMIC DNA]</scope>
    <source>
        <strain evidence="9 10">Ar51</strain>
    </source>
</reference>